<dbReference type="InterPro" id="IPR032763">
    <property type="entry name" value="RIC3_N"/>
</dbReference>
<dbReference type="GO" id="GO:0005789">
    <property type="term" value="C:endoplasmic reticulum membrane"/>
    <property type="evidence" value="ECO:0007669"/>
    <property type="project" value="UniProtKB-SubCell"/>
</dbReference>
<keyword evidence="4" id="KW-0256">Endoplasmic reticulum</keyword>
<dbReference type="InterPro" id="IPR026160">
    <property type="entry name" value="Ric3"/>
</dbReference>
<proteinExistence type="inferred from homology"/>
<accession>A0A0C9PK41</accession>
<dbReference type="EMBL" id="GBYB01001378">
    <property type="protein sequence ID" value="JAG71145.1"/>
    <property type="molecule type" value="Transcribed_RNA"/>
</dbReference>
<feature type="compositionally biased region" description="Acidic residues" evidence="7">
    <location>
        <begin position="633"/>
        <end position="650"/>
    </location>
</feature>
<protein>
    <submittedName>
        <fullName evidence="10">PF11_0240_5 protein</fullName>
    </submittedName>
</protein>
<name>A0A0C9PK41_9HYME</name>
<feature type="compositionally biased region" description="Polar residues" evidence="7">
    <location>
        <begin position="712"/>
        <end position="721"/>
    </location>
</feature>
<feature type="compositionally biased region" description="Basic and acidic residues" evidence="7">
    <location>
        <begin position="622"/>
        <end position="632"/>
    </location>
</feature>
<evidence type="ECO:0000256" key="2">
    <source>
        <dbReference type="ARBA" id="ARBA00008538"/>
    </source>
</evidence>
<sequence length="768" mass="86113">MERTRTYERSSNEDVRNKLPQEAEFGPKKTMLVLAIVAGCFAVLWPKIFYPMLTGPAHTTHTSPDGSVCCDLIFESDVNTVDILQEMCQNILKHHQIDPRVRDALRTNKLTSQSASFCRDEVLARCGIDLSSFLAEKERLGKTHKQVLEEIRSFNSSLCLRNNFGVPLAQLGTPHLIRYHILMPHTPLRQERRLPPHAGGLHPAMRERGRAIPTSHIVPRVDGRPEHVVVQKMRPPMGGPGRVVPPPSGGGGTMGIILPLYTIGILLFFLYTIAKILRKNSNNEIYQDYQNPEAEREFRDRVFNPDILSTAITGTNSYRKERSPSPKQPLPTIQELQAQAAGDIEVNQLIQRLADTEAAMERIVVQMGNLSRTIVQNPQCTDTQGEYLDKQCYQGEDGMGETDDSGSAMKVMGMEMTATSESGQKISRPTTPIFPDGHSPEERERTPPKPIYLEGTLPPQCEILVSDSETQEESSEENSEAAIVLSSKVTLSLISHDQNSPDSIDSIEHSNEDGEILANDEAGKMQNSEIPATRLIDEEEINVISDVKDEEEIVREQHDNEETFEGAVGDGEVEGKCEKEDGVAEGAEQVNEIEGINMLGVKQGEEGSDEEEEGDVDEEEYTDNKSLKRTGGEDEGEEEEEETEGEDEEKEPVQKVIHHKDLKVIQKEETDEEEGEDEDEEEEEEEDEEEGEEEDEEEEEEEEEEDEEGEQTEVQKIQSKKFTGIDKLKGVKMSPENNDNDGSQEEDEEDDDGDVEDNSEEDAPKEKR</sequence>
<evidence type="ECO:0000256" key="6">
    <source>
        <dbReference type="ARBA" id="ARBA00023136"/>
    </source>
</evidence>
<comment type="subcellular location">
    <subcellularLocation>
        <location evidence="1">Endoplasmic reticulum membrane</location>
    </subcellularLocation>
</comment>
<evidence type="ECO:0000256" key="7">
    <source>
        <dbReference type="SAM" id="MobiDB-lite"/>
    </source>
</evidence>
<organism evidence="10">
    <name type="scientific">Fopius arisanus</name>
    <dbReference type="NCBI Taxonomy" id="64838"/>
    <lineage>
        <taxon>Eukaryota</taxon>
        <taxon>Metazoa</taxon>
        <taxon>Ecdysozoa</taxon>
        <taxon>Arthropoda</taxon>
        <taxon>Hexapoda</taxon>
        <taxon>Insecta</taxon>
        <taxon>Pterygota</taxon>
        <taxon>Neoptera</taxon>
        <taxon>Endopterygota</taxon>
        <taxon>Hymenoptera</taxon>
        <taxon>Apocrita</taxon>
        <taxon>Ichneumonoidea</taxon>
        <taxon>Braconidae</taxon>
        <taxon>Opiinae</taxon>
        <taxon>Fopius</taxon>
    </lineage>
</organism>
<dbReference type="GO" id="GO:0043005">
    <property type="term" value="C:neuron projection"/>
    <property type="evidence" value="ECO:0007669"/>
    <property type="project" value="TreeGrafter"/>
</dbReference>
<feature type="compositionally biased region" description="Polar residues" evidence="7">
    <location>
        <begin position="419"/>
        <end position="430"/>
    </location>
</feature>
<feature type="region of interest" description="Disordered" evidence="7">
    <location>
        <begin position="555"/>
        <end position="768"/>
    </location>
</feature>
<feature type="region of interest" description="Disordered" evidence="7">
    <location>
        <begin position="1"/>
        <end position="21"/>
    </location>
</feature>
<evidence type="ECO:0000259" key="9">
    <source>
        <dbReference type="Pfam" id="PF15361"/>
    </source>
</evidence>
<evidence type="ECO:0000256" key="1">
    <source>
        <dbReference type="ARBA" id="ARBA00004586"/>
    </source>
</evidence>
<keyword evidence="6 8" id="KW-0472">Membrane</keyword>
<dbReference type="Pfam" id="PF15361">
    <property type="entry name" value="RIC3"/>
    <property type="match status" value="1"/>
</dbReference>
<keyword evidence="3 8" id="KW-0812">Transmembrane</keyword>
<evidence type="ECO:0000256" key="3">
    <source>
        <dbReference type="ARBA" id="ARBA00022692"/>
    </source>
</evidence>
<comment type="similarity">
    <text evidence="2">Belongs to the ric-3 family.</text>
</comment>
<evidence type="ECO:0000256" key="4">
    <source>
        <dbReference type="ARBA" id="ARBA00022824"/>
    </source>
</evidence>
<dbReference type="GO" id="GO:0007271">
    <property type="term" value="P:synaptic transmission, cholinergic"/>
    <property type="evidence" value="ECO:0007669"/>
    <property type="project" value="TreeGrafter"/>
</dbReference>
<evidence type="ECO:0000256" key="5">
    <source>
        <dbReference type="ARBA" id="ARBA00022989"/>
    </source>
</evidence>
<feature type="transmembrane region" description="Helical" evidence="8">
    <location>
        <begin position="254"/>
        <end position="274"/>
    </location>
</feature>
<feature type="region of interest" description="Disordered" evidence="7">
    <location>
        <begin position="419"/>
        <end position="445"/>
    </location>
</feature>
<feature type="compositionally biased region" description="Basic and acidic residues" evidence="7">
    <location>
        <begin position="573"/>
        <end position="582"/>
    </location>
</feature>
<feature type="compositionally biased region" description="Acidic residues" evidence="7">
    <location>
        <begin position="669"/>
        <end position="711"/>
    </location>
</feature>
<feature type="transmembrane region" description="Helical" evidence="8">
    <location>
        <begin position="31"/>
        <end position="53"/>
    </location>
</feature>
<reference evidence="10" key="1">
    <citation type="submission" date="2015-01" db="EMBL/GenBank/DDBJ databases">
        <title>Transcriptome Assembly of Fopius arisanus.</title>
        <authorList>
            <person name="Geib S."/>
        </authorList>
    </citation>
    <scope>NUCLEOTIDE SEQUENCE</scope>
</reference>
<dbReference type="PANTHER" id="PTHR21723">
    <property type="entry name" value="RESISTANCE TO INHIBITORS OF CHOLINESTERASE PROTEIN 3 RIC3"/>
    <property type="match status" value="1"/>
</dbReference>
<dbReference type="GO" id="GO:0045202">
    <property type="term" value="C:synapse"/>
    <property type="evidence" value="ECO:0007669"/>
    <property type="project" value="GOC"/>
</dbReference>
<evidence type="ECO:0000313" key="10">
    <source>
        <dbReference type="EMBL" id="JAG71145.1"/>
    </source>
</evidence>
<feature type="compositionally biased region" description="Acidic residues" evidence="7">
    <location>
        <begin position="738"/>
        <end position="761"/>
    </location>
</feature>
<dbReference type="GO" id="GO:0043025">
    <property type="term" value="C:neuronal cell body"/>
    <property type="evidence" value="ECO:0007669"/>
    <property type="project" value="TreeGrafter"/>
</dbReference>
<dbReference type="PANTHER" id="PTHR21723:SF3">
    <property type="entry name" value="PROTEIN RIC-3"/>
    <property type="match status" value="1"/>
</dbReference>
<feature type="domain" description="Resistance to inhibitors of cholinesterase protein 3 N-terminal" evidence="9">
    <location>
        <begin position="228"/>
        <end position="364"/>
    </location>
</feature>
<dbReference type="GO" id="GO:0034394">
    <property type="term" value="P:protein localization to cell surface"/>
    <property type="evidence" value="ECO:0007669"/>
    <property type="project" value="TreeGrafter"/>
</dbReference>
<dbReference type="AlphaFoldDB" id="A0A0C9PK41"/>
<keyword evidence="5 8" id="KW-1133">Transmembrane helix</keyword>
<gene>
    <name evidence="10" type="primary">PF11_0240_5</name>
    <name evidence="10" type="ORF">g.57379</name>
</gene>
<evidence type="ECO:0000256" key="8">
    <source>
        <dbReference type="SAM" id="Phobius"/>
    </source>
</evidence>
<feature type="compositionally biased region" description="Acidic residues" evidence="7">
    <location>
        <begin position="606"/>
        <end position="621"/>
    </location>
</feature>